<protein>
    <submittedName>
        <fullName evidence="1">Uncharacterized protein</fullName>
    </submittedName>
</protein>
<dbReference type="RefSeq" id="WP_026427308.1">
    <property type="nucleotide sequence ID" value="NZ_CBCRWE010000004.1"/>
</dbReference>
<evidence type="ECO:0000313" key="2">
    <source>
        <dbReference type="Proteomes" id="UP000276899"/>
    </source>
</evidence>
<name>A0A448KET5_9ACTO</name>
<organism evidence="1 2">
    <name type="scientific">Actinomyces slackii</name>
    <dbReference type="NCBI Taxonomy" id="52774"/>
    <lineage>
        <taxon>Bacteria</taxon>
        <taxon>Bacillati</taxon>
        <taxon>Actinomycetota</taxon>
        <taxon>Actinomycetes</taxon>
        <taxon>Actinomycetales</taxon>
        <taxon>Actinomycetaceae</taxon>
        <taxon>Actinomyces</taxon>
    </lineage>
</organism>
<dbReference type="EMBL" id="LR134363">
    <property type="protein sequence ID" value="VEG75464.1"/>
    <property type="molecule type" value="Genomic_DNA"/>
</dbReference>
<dbReference type="Proteomes" id="UP000276899">
    <property type="component" value="Chromosome"/>
</dbReference>
<dbReference type="SUPFAM" id="SSF53335">
    <property type="entry name" value="S-adenosyl-L-methionine-dependent methyltransferases"/>
    <property type="match status" value="1"/>
</dbReference>
<proteinExistence type="predicted"/>
<sequence length="90" mass="10178">MPEQYWNHNAAFHDEILAETSTRGGRACDVGCWEGLLLQRLAGVCEEIVGIEVDPATARLLPGSRVRRRFYYRYTLTWDRPAGLAPEAGR</sequence>
<accession>A0A448KET5</accession>
<dbReference type="AlphaFoldDB" id="A0A448KET5"/>
<keyword evidence="2" id="KW-1185">Reference proteome</keyword>
<dbReference type="Gene3D" id="3.40.50.150">
    <property type="entry name" value="Vaccinia Virus protein VP39"/>
    <property type="match status" value="1"/>
</dbReference>
<reference evidence="1 2" key="1">
    <citation type="submission" date="2018-12" db="EMBL/GenBank/DDBJ databases">
        <authorList>
            <consortium name="Pathogen Informatics"/>
        </authorList>
    </citation>
    <scope>NUCLEOTIDE SEQUENCE [LARGE SCALE GENOMIC DNA]</scope>
    <source>
        <strain evidence="1 2">NCTC11923</strain>
    </source>
</reference>
<evidence type="ECO:0000313" key="1">
    <source>
        <dbReference type="EMBL" id="VEG75464.1"/>
    </source>
</evidence>
<dbReference type="KEGG" id="asla:NCTC11923_02135"/>
<dbReference type="STRING" id="1278298.GCA_000428685_02473"/>
<gene>
    <name evidence="1" type="ORF">NCTC11923_02135</name>
</gene>
<dbReference type="InterPro" id="IPR029063">
    <property type="entry name" value="SAM-dependent_MTases_sf"/>
</dbReference>